<accession>A0A1J8P2H4</accession>
<dbReference type="AlphaFoldDB" id="A0A1J8P2H4"/>
<dbReference type="InterPro" id="IPR029063">
    <property type="entry name" value="SAM-dependent_MTases_sf"/>
</dbReference>
<organism evidence="1 2">
    <name type="scientific">Bathymodiolus thermophilus thioautotrophic gill symbiont</name>
    <dbReference type="NCBI Taxonomy" id="2360"/>
    <lineage>
        <taxon>Bacteria</taxon>
        <taxon>Pseudomonadati</taxon>
        <taxon>Pseudomonadota</taxon>
        <taxon>Gammaproteobacteria</taxon>
        <taxon>sulfur-oxidizing symbionts</taxon>
    </lineage>
</organism>
<dbReference type="REBASE" id="230208">
    <property type="entry name" value="M.BthBATORF4740P"/>
</dbReference>
<reference evidence="2" key="1">
    <citation type="submission" date="2016-09" db="EMBL/GenBank/DDBJ databases">
        <title>Genome Sequence of Bathymodiolus thermophilus sulfur-oxidizing gill endosymbiont.</title>
        <authorList>
            <person name="Ponnudurai R."/>
            <person name="Kleiner M."/>
            <person name="Sayavedra L."/>
            <person name="Thuermer A."/>
            <person name="Felbeck H."/>
            <person name="Schlueter R."/>
            <person name="Schweder T."/>
            <person name="Markert S."/>
        </authorList>
    </citation>
    <scope>NUCLEOTIDE SEQUENCE [LARGE SCALE GENOMIC DNA]</scope>
    <source>
        <strain evidence="2">BAT/CrabSpa'14</strain>
    </source>
</reference>
<evidence type="ECO:0008006" key="3">
    <source>
        <dbReference type="Google" id="ProtNLM"/>
    </source>
</evidence>
<name>A0A1J8P2H4_9GAMM</name>
<protein>
    <recommendedName>
        <fullName evidence="3">DNA methylase adenine-specific domain-containing protein</fullName>
    </recommendedName>
</protein>
<dbReference type="Gene3D" id="3.40.50.150">
    <property type="entry name" value="Vaccinia Virus protein VP39"/>
    <property type="match status" value="1"/>
</dbReference>
<gene>
    <name evidence="1" type="ORF">BGC33_04740</name>
</gene>
<sequence>VLNSSNLQKARDFFESKAKILLIVSLPQDVFISSGATVKTSLVFFKKFTKAEQGHYQTIKKNSTAEINAKYFDEIETMRESLKLKGNNSKTKDEKKILRKQLKEIEIKTAEAIKVIIKTKFDYQIPIGEIKQAGITTTGKQGDNQLPELLKAFVGYKKQNNLW</sequence>
<proteinExistence type="predicted"/>
<evidence type="ECO:0000313" key="1">
    <source>
        <dbReference type="EMBL" id="OJA03558.1"/>
    </source>
</evidence>
<dbReference type="EMBL" id="MIQH01000495">
    <property type="protein sequence ID" value="OJA03558.1"/>
    <property type="molecule type" value="Genomic_DNA"/>
</dbReference>
<evidence type="ECO:0000313" key="2">
    <source>
        <dbReference type="Proteomes" id="UP000182798"/>
    </source>
</evidence>
<dbReference type="Proteomes" id="UP000182798">
    <property type="component" value="Unassembled WGS sequence"/>
</dbReference>
<feature type="non-terminal residue" evidence="1">
    <location>
        <position position="1"/>
    </location>
</feature>
<dbReference type="SUPFAM" id="SSF53335">
    <property type="entry name" value="S-adenosyl-L-methionine-dependent methyltransferases"/>
    <property type="match status" value="1"/>
</dbReference>
<comment type="caution">
    <text evidence="1">The sequence shown here is derived from an EMBL/GenBank/DDBJ whole genome shotgun (WGS) entry which is preliminary data.</text>
</comment>